<evidence type="ECO:0000313" key="3">
    <source>
        <dbReference type="Proteomes" id="UP000027730"/>
    </source>
</evidence>
<dbReference type="AlphaFoldDB" id="A0A074WD68"/>
<dbReference type="GeneID" id="25411546"/>
<sequence length="180" mass="20992">MYNSTKTTPASGHHYHHQHQSDRSDRCREIMSIDNLLTPQRSQLSVQTNRLQPASSQLPSPSAPDSAFERTPREKREPYSDQAQFYIIYVRVGKEKDWNQIERSFEEVFGQHRAKDGLTAVYYRIRSKWGLPPVNKSSQEISEEGKDMIRQRAHGFDHGFLKRVGYFEWCQSYQSSAAPR</sequence>
<feature type="compositionally biased region" description="Polar residues" evidence="1">
    <location>
        <begin position="1"/>
        <end position="10"/>
    </location>
</feature>
<feature type="compositionally biased region" description="Low complexity" evidence="1">
    <location>
        <begin position="51"/>
        <end position="64"/>
    </location>
</feature>
<feature type="region of interest" description="Disordered" evidence="1">
    <location>
        <begin position="1"/>
        <end position="77"/>
    </location>
</feature>
<keyword evidence="3" id="KW-1185">Reference proteome</keyword>
<feature type="compositionally biased region" description="Basic and acidic residues" evidence="1">
    <location>
        <begin position="19"/>
        <end position="31"/>
    </location>
</feature>
<accession>A0A074WD68</accession>
<dbReference type="HOGENOM" id="CLU_1539710_0_0_1"/>
<feature type="compositionally biased region" description="Polar residues" evidence="1">
    <location>
        <begin position="35"/>
        <end position="50"/>
    </location>
</feature>
<dbReference type="Proteomes" id="UP000027730">
    <property type="component" value="Unassembled WGS sequence"/>
</dbReference>
<name>A0A074WD68_9PEZI</name>
<protein>
    <submittedName>
        <fullName evidence="2">Uncharacterized protein</fullName>
    </submittedName>
</protein>
<dbReference type="RefSeq" id="XP_013425125.1">
    <property type="nucleotide sequence ID" value="XM_013569671.1"/>
</dbReference>
<evidence type="ECO:0000313" key="2">
    <source>
        <dbReference type="EMBL" id="KEQ71050.1"/>
    </source>
</evidence>
<organism evidence="2 3">
    <name type="scientific">Aureobasidium namibiae CBS 147.97</name>
    <dbReference type="NCBI Taxonomy" id="1043004"/>
    <lineage>
        <taxon>Eukaryota</taxon>
        <taxon>Fungi</taxon>
        <taxon>Dikarya</taxon>
        <taxon>Ascomycota</taxon>
        <taxon>Pezizomycotina</taxon>
        <taxon>Dothideomycetes</taxon>
        <taxon>Dothideomycetidae</taxon>
        <taxon>Dothideales</taxon>
        <taxon>Saccotheciaceae</taxon>
        <taxon>Aureobasidium</taxon>
    </lineage>
</organism>
<dbReference type="EMBL" id="KL584715">
    <property type="protein sequence ID" value="KEQ71050.1"/>
    <property type="molecule type" value="Genomic_DNA"/>
</dbReference>
<dbReference type="OrthoDB" id="3921745at2759"/>
<feature type="compositionally biased region" description="Basic and acidic residues" evidence="1">
    <location>
        <begin position="67"/>
        <end position="77"/>
    </location>
</feature>
<reference evidence="2 3" key="1">
    <citation type="journal article" date="2014" name="BMC Genomics">
        <title>Genome sequencing of four Aureobasidium pullulans varieties: biotechnological potential, stress tolerance, and description of new species.</title>
        <authorList>
            <person name="Gostin Ar C."/>
            <person name="Ohm R.A."/>
            <person name="Kogej T."/>
            <person name="Sonjak S."/>
            <person name="Turk M."/>
            <person name="Zajc J."/>
            <person name="Zalar P."/>
            <person name="Grube M."/>
            <person name="Sun H."/>
            <person name="Han J."/>
            <person name="Sharma A."/>
            <person name="Chiniquy J."/>
            <person name="Ngan C.Y."/>
            <person name="Lipzen A."/>
            <person name="Barry K."/>
            <person name="Grigoriev I.V."/>
            <person name="Gunde-Cimerman N."/>
        </authorList>
    </citation>
    <scope>NUCLEOTIDE SEQUENCE [LARGE SCALE GENOMIC DNA]</scope>
    <source>
        <strain evidence="2 3">CBS 147.97</strain>
    </source>
</reference>
<gene>
    <name evidence="2" type="ORF">M436DRAFT_52161</name>
</gene>
<proteinExistence type="predicted"/>
<evidence type="ECO:0000256" key="1">
    <source>
        <dbReference type="SAM" id="MobiDB-lite"/>
    </source>
</evidence>